<dbReference type="Gene3D" id="1.10.10.10">
    <property type="entry name" value="Winged helix-like DNA-binding domain superfamily/Winged helix DNA-binding domain"/>
    <property type="match status" value="1"/>
</dbReference>
<dbReference type="PANTHER" id="PTHR43133:SF46">
    <property type="entry name" value="RNA POLYMERASE SIGMA-70 FACTOR ECF SUBFAMILY"/>
    <property type="match status" value="1"/>
</dbReference>
<evidence type="ECO:0000259" key="6">
    <source>
        <dbReference type="Pfam" id="PF08281"/>
    </source>
</evidence>
<reference evidence="7 8" key="1">
    <citation type="submission" date="2017-04" db="EMBL/GenBank/DDBJ databases">
        <authorList>
            <person name="Afonso C.L."/>
            <person name="Miller P.J."/>
            <person name="Scott M.A."/>
            <person name="Spackman E."/>
            <person name="Goraichik I."/>
            <person name="Dimitrov K.M."/>
            <person name="Suarez D.L."/>
            <person name="Swayne D.E."/>
        </authorList>
    </citation>
    <scope>NUCLEOTIDE SEQUENCE [LARGE SCALE GENOMIC DNA]</scope>
    <source>
        <strain evidence="7 8">DSM 22418</strain>
    </source>
</reference>
<dbReference type="NCBIfam" id="TIGR02937">
    <property type="entry name" value="sigma70-ECF"/>
    <property type="match status" value="1"/>
</dbReference>
<dbReference type="AlphaFoldDB" id="A0A1X7IN62"/>
<proteinExistence type="inferred from homology"/>
<keyword evidence="2" id="KW-0805">Transcription regulation</keyword>
<evidence type="ECO:0000256" key="1">
    <source>
        <dbReference type="ARBA" id="ARBA00010641"/>
    </source>
</evidence>
<dbReference type="SUPFAM" id="SSF88946">
    <property type="entry name" value="Sigma2 domain of RNA polymerase sigma factors"/>
    <property type="match status" value="1"/>
</dbReference>
<accession>A0A1X7IN62</accession>
<dbReference type="InterPro" id="IPR039425">
    <property type="entry name" value="RNA_pol_sigma-70-like"/>
</dbReference>
<dbReference type="SUPFAM" id="SSF88659">
    <property type="entry name" value="Sigma3 and sigma4 domains of RNA polymerase sigma factors"/>
    <property type="match status" value="1"/>
</dbReference>
<dbReference type="NCBIfam" id="TIGR02985">
    <property type="entry name" value="Sig70_bacteroi1"/>
    <property type="match status" value="1"/>
</dbReference>
<dbReference type="RefSeq" id="WP_317042131.1">
    <property type="nucleotide sequence ID" value="NZ_FXAU01000001.1"/>
</dbReference>
<dbReference type="Pfam" id="PF04542">
    <property type="entry name" value="Sigma70_r2"/>
    <property type="match status" value="1"/>
</dbReference>
<evidence type="ECO:0000259" key="5">
    <source>
        <dbReference type="Pfam" id="PF04542"/>
    </source>
</evidence>
<dbReference type="GO" id="GO:0003677">
    <property type="term" value="F:DNA binding"/>
    <property type="evidence" value="ECO:0007669"/>
    <property type="project" value="InterPro"/>
</dbReference>
<evidence type="ECO:0000256" key="2">
    <source>
        <dbReference type="ARBA" id="ARBA00023015"/>
    </source>
</evidence>
<dbReference type="Proteomes" id="UP000192980">
    <property type="component" value="Unassembled WGS sequence"/>
</dbReference>
<dbReference type="InterPro" id="IPR014284">
    <property type="entry name" value="RNA_pol_sigma-70_dom"/>
</dbReference>
<dbReference type="InterPro" id="IPR013249">
    <property type="entry name" value="RNA_pol_sigma70_r4_t2"/>
</dbReference>
<feature type="domain" description="RNA polymerase sigma-70 region 2" evidence="5">
    <location>
        <begin position="23"/>
        <end position="88"/>
    </location>
</feature>
<sequence length="192" mass="22918">MEPAGEEFMLVKKNINLDFKTFFMSYKDKVYKYAYLHFRDEDTASDIVQEAFSKIWMKWDQMDINQNYTAYLYSITRNLVFDELRKRQVRHHYATLKQLGVEPEDNSNEEQVAFKDLEKLYKEAISKLPKSSLQVYRMSKEDFLKNKEIADELGISVNTVREHIVKANKFVRSYILERMGMSLAVLIFFDLF</sequence>
<dbReference type="InterPro" id="IPR014327">
    <property type="entry name" value="RNA_pol_sigma70_bacteroid"/>
</dbReference>
<comment type="similarity">
    <text evidence="1">Belongs to the sigma-70 factor family. ECF subfamily.</text>
</comment>
<protein>
    <submittedName>
        <fullName evidence="7">RNA polymerase sigma-70 factor, ECF subfamily</fullName>
    </submittedName>
</protein>
<dbReference type="InterPro" id="IPR036388">
    <property type="entry name" value="WH-like_DNA-bd_sf"/>
</dbReference>
<evidence type="ECO:0000256" key="4">
    <source>
        <dbReference type="ARBA" id="ARBA00023163"/>
    </source>
</evidence>
<evidence type="ECO:0000313" key="7">
    <source>
        <dbReference type="EMBL" id="SMG16467.1"/>
    </source>
</evidence>
<keyword evidence="4" id="KW-0804">Transcription</keyword>
<feature type="domain" description="RNA polymerase sigma factor 70 region 4 type 2" evidence="6">
    <location>
        <begin position="122"/>
        <end position="167"/>
    </location>
</feature>
<dbReference type="STRING" id="561061.SAMN05660862_1075"/>
<keyword evidence="8" id="KW-1185">Reference proteome</keyword>
<evidence type="ECO:0000256" key="3">
    <source>
        <dbReference type="ARBA" id="ARBA00023082"/>
    </source>
</evidence>
<dbReference type="PANTHER" id="PTHR43133">
    <property type="entry name" value="RNA POLYMERASE ECF-TYPE SIGMA FACTO"/>
    <property type="match status" value="1"/>
</dbReference>
<dbReference type="Gene3D" id="1.10.1740.10">
    <property type="match status" value="1"/>
</dbReference>
<dbReference type="InterPro" id="IPR007627">
    <property type="entry name" value="RNA_pol_sigma70_r2"/>
</dbReference>
<keyword evidence="3" id="KW-0731">Sigma factor</keyword>
<dbReference type="EMBL" id="FXAU01000001">
    <property type="protein sequence ID" value="SMG16467.1"/>
    <property type="molecule type" value="Genomic_DNA"/>
</dbReference>
<gene>
    <name evidence="7" type="ORF">SAMN05660862_1075</name>
</gene>
<dbReference type="InterPro" id="IPR013325">
    <property type="entry name" value="RNA_pol_sigma_r2"/>
</dbReference>
<dbReference type="InterPro" id="IPR013324">
    <property type="entry name" value="RNA_pol_sigma_r3/r4-like"/>
</dbReference>
<name>A0A1X7IN62_9SPHI</name>
<evidence type="ECO:0000313" key="8">
    <source>
        <dbReference type="Proteomes" id="UP000192980"/>
    </source>
</evidence>
<dbReference type="GO" id="GO:0006352">
    <property type="term" value="P:DNA-templated transcription initiation"/>
    <property type="evidence" value="ECO:0007669"/>
    <property type="project" value="InterPro"/>
</dbReference>
<dbReference type="Pfam" id="PF08281">
    <property type="entry name" value="Sigma70_r4_2"/>
    <property type="match status" value="1"/>
</dbReference>
<organism evidence="7 8">
    <name type="scientific">Sphingobacterium psychroaquaticum</name>
    <dbReference type="NCBI Taxonomy" id="561061"/>
    <lineage>
        <taxon>Bacteria</taxon>
        <taxon>Pseudomonadati</taxon>
        <taxon>Bacteroidota</taxon>
        <taxon>Sphingobacteriia</taxon>
        <taxon>Sphingobacteriales</taxon>
        <taxon>Sphingobacteriaceae</taxon>
        <taxon>Sphingobacterium</taxon>
    </lineage>
</organism>
<dbReference type="GO" id="GO:0016987">
    <property type="term" value="F:sigma factor activity"/>
    <property type="evidence" value="ECO:0007669"/>
    <property type="project" value="UniProtKB-KW"/>
</dbReference>